<dbReference type="Pfam" id="PF01551">
    <property type="entry name" value="Peptidase_M23"/>
    <property type="match status" value="1"/>
</dbReference>
<dbReference type="EMBL" id="JBHSED010000003">
    <property type="protein sequence ID" value="MFC4302476.1"/>
    <property type="molecule type" value="Genomic_DNA"/>
</dbReference>
<dbReference type="PANTHER" id="PTHR21666">
    <property type="entry name" value="PEPTIDASE-RELATED"/>
    <property type="match status" value="1"/>
</dbReference>
<keyword evidence="4" id="KW-1185">Reference proteome</keyword>
<organism evidence="3 4">
    <name type="scientific">Cohnella boryungensis</name>
    <dbReference type="NCBI Taxonomy" id="768479"/>
    <lineage>
        <taxon>Bacteria</taxon>
        <taxon>Bacillati</taxon>
        <taxon>Bacillota</taxon>
        <taxon>Bacilli</taxon>
        <taxon>Bacillales</taxon>
        <taxon>Paenibacillaceae</taxon>
        <taxon>Cohnella</taxon>
    </lineage>
</organism>
<dbReference type="PANTHER" id="PTHR21666:SF270">
    <property type="entry name" value="MUREIN HYDROLASE ACTIVATOR ENVC"/>
    <property type="match status" value="1"/>
</dbReference>
<dbReference type="CDD" id="cd12797">
    <property type="entry name" value="M23_peptidase"/>
    <property type="match status" value="1"/>
</dbReference>
<dbReference type="Proteomes" id="UP001595755">
    <property type="component" value="Unassembled WGS sequence"/>
</dbReference>
<dbReference type="InterPro" id="IPR011055">
    <property type="entry name" value="Dup_hybrid_motif"/>
</dbReference>
<comment type="caution">
    <text evidence="3">The sequence shown here is derived from an EMBL/GenBank/DDBJ whole genome shotgun (WGS) entry which is preliminary data.</text>
</comment>
<protein>
    <submittedName>
        <fullName evidence="3">Peptidoglycan DD-metalloendopeptidase family protein</fullName>
    </submittedName>
</protein>
<proteinExistence type="predicted"/>
<dbReference type="SUPFAM" id="SSF51261">
    <property type="entry name" value="Duplicated hybrid motif"/>
    <property type="match status" value="1"/>
</dbReference>
<evidence type="ECO:0000256" key="1">
    <source>
        <dbReference type="SAM" id="MobiDB-lite"/>
    </source>
</evidence>
<accession>A0ABV8S4I7</accession>
<feature type="domain" description="M23ase beta-sheet core" evidence="2">
    <location>
        <begin position="213"/>
        <end position="306"/>
    </location>
</feature>
<feature type="compositionally biased region" description="Low complexity" evidence="1">
    <location>
        <begin position="25"/>
        <end position="41"/>
    </location>
</feature>
<dbReference type="Gene3D" id="2.70.70.10">
    <property type="entry name" value="Glucose Permease (Domain IIA)"/>
    <property type="match status" value="1"/>
</dbReference>
<evidence type="ECO:0000313" key="4">
    <source>
        <dbReference type="Proteomes" id="UP001595755"/>
    </source>
</evidence>
<dbReference type="InterPro" id="IPR016047">
    <property type="entry name" value="M23ase_b-sheet_dom"/>
</dbReference>
<sequence>MIVLLTGCALLVTGCGSGDDGKHNASPSPSSSVAPSAVAESPEPKKESGARLSPEQVPSALIEGQFDKVYAQMSEDFHKAISVEQLREGYVEFSADVKEWKREPQAELEGQLSYVWTDPQGRQALSMTFDDQGTILAMRLQPLKQFPDTDAVKTKRAYGLPFKGEWFVVWGGTNVLMNYHYEHESQRYAYDLVQAKNGASYEGDPARNESYYAYGQPILAPGDGIVARVVNDIKDNVPVGTFNTEHPAGNVVVIDHGDGEFSFLAHLQEGSVEVKVGDRVSQGDPIGLCGNSGNSSEAHLHFQVSDQPDLFEGKSIRIQWENELDPLRGTVVDGGQ</sequence>
<name>A0ABV8S4I7_9BACL</name>
<feature type="region of interest" description="Disordered" evidence="1">
    <location>
        <begin position="19"/>
        <end position="56"/>
    </location>
</feature>
<evidence type="ECO:0000259" key="2">
    <source>
        <dbReference type="Pfam" id="PF01551"/>
    </source>
</evidence>
<evidence type="ECO:0000313" key="3">
    <source>
        <dbReference type="EMBL" id="MFC4302476.1"/>
    </source>
</evidence>
<dbReference type="RefSeq" id="WP_378126294.1">
    <property type="nucleotide sequence ID" value="NZ_JBHSED010000003.1"/>
</dbReference>
<reference evidence="4" key="1">
    <citation type="journal article" date="2019" name="Int. J. Syst. Evol. Microbiol.">
        <title>The Global Catalogue of Microorganisms (GCM) 10K type strain sequencing project: providing services to taxonomists for standard genome sequencing and annotation.</title>
        <authorList>
            <consortium name="The Broad Institute Genomics Platform"/>
            <consortium name="The Broad Institute Genome Sequencing Center for Infectious Disease"/>
            <person name="Wu L."/>
            <person name="Ma J."/>
        </authorList>
    </citation>
    <scope>NUCLEOTIDE SEQUENCE [LARGE SCALE GENOMIC DNA]</scope>
    <source>
        <strain evidence="4">CGMCC 4.1641</strain>
    </source>
</reference>
<dbReference type="InterPro" id="IPR050570">
    <property type="entry name" value="Cell_wall_metabolism_enzyme"/>
</dbReference>
<gene>
    <name evidence="3" type="ORF">ACFO1S_03335</name>
</gene>